<evidence type="ECO:0000313" key="4">
    <source>
        <dbReference type="Proteomes" id="UP000275408"/>
    </source>
</evidence>
<protein>
    <submittedName>
        <fullName evidence="3">Uncharacterized protein</fullName>
    </submittedName>
</protein>
<dbReference type="Proteomes" id="UP000275408">
    <property type="component" value="Unassembled WGS sequence"/>
</dbReference>
<feature type="coiled-coil region" evidence="1">
    <location>
        <begin position="5"/>
        <end position="32"/>
    </location>
</feature>
<feature type="non-terminal residue" evidence="3">
    <location>
        <position position="520"/>
    </location>
</feature>
<keyword evidence="1" id="KW-0175">Coiled coil</keyword>
<reference evidence="3 4" key="1">
    <citation type="journal article" date="2018" name="Sci. Rep.">
        <title>Comparative analysis of the Pocillopora damicornis genome highlights role of immune system in coral evolution.</title>
        <authorList>
            <person name="Cunning R."/>
            <person name="Bay R.A."/>
            <person name="Gillette P."/>
            <person name="Baker A.C."/>
            <person name="Traylor-Knowles N."/>
        </authorList>
    </citation>
    <scope>NUCLEOTIDE SEQUENCE [LARGE SCALE GENOMIC DNA]</scope>
    <source>
        <strain evidence="3">RSMAS</strain>
        <tissue evidence="3">Whole animal</tissue>
    </source>
</reference>
<feature type="region of interest" description="Disordered" evidence="2">
    <location>
        <begin position="490"/>
        <end position="520"/>
    </location>
</feature>
<dbReference type="AlphaFoldDB" id="A0A3M6TMJ5"/>
<gene>
    <name evidence="3" type="ORF">pdam_00010268</name>
</gene>
<feature type="region of interest" description="Disordered" evidence="2">
    <location>
        <begin position="381"/>
        <end position="401"/>
    </location>
</feature>
<feature type="non-terminal residue" evidence="3">
    <location>
        <position position="1"/>
    </location>
</feature>
<sequence>FAREKEQITRKIIHFETEIKAKEKEITFLKEALFGKHKENSDFKEKFSQLQQSWQRSQLDFAKQMAAMDKKLQEARKTIDELKGGANFIVMRNATKLEESRSGLQLFNGKAYFDLQPSWFDTLSNTGGCLEIENFPVTARDLEAMKNFKSNSKPSTEAAQACPELKCQPPLAPEIKKNAPPSQRGDEFNEINGSFGQRVNPFSRKAKRLELQAQSPVNMFETAEVDKCTPPIQHQDLVSNITIHSSGAQIKPFSNKAEALYPPTLNCPAVNIEGTEPEKYTPSPELSGVPSNNITDSYGNKVNPFSKRAIGVTKPSDILTARLFPAQTVTNSATISSNDAGFKNTIFNITTQYSGEQIDSLSTKAEAQERPTLNCSAADIGRTENVNNTPPVHPNGVPSNIITDNKVNPFSKRATGVTRPPHTPTLNFAEVEMMIVPSVPSNNITDSSGNKVNPFSKRAKGITTSPHTPTPNFAEVETLRNSPAIISNDTAFKNTGTSSEINPSSEKAKGQGFLSRTFNK</sequence>
<evidence type="ECO:0000256" key="2">
    <source>
        <dbReference type="SAM" id="MobiDB-lite"/>
    </source>
</evidence>
<accession>A0A3M6TMJ5</accession>
<keyword evidence="4" id="KW-1185">Reference proteome</keyword>
<evidence type="ECO:0000256" key="1">
    <source>
        <dbReference type="SAM" id="Coils"/>
    </source>
</evidence>
<comment type="caution">
    <text evidence="3">The sequence shown here is derived from an EMBL/GenBank/DDBJ whole genome shotgun (WGS) entry which is preliminary data.</text>
</comment>
<feature type="compositionally biased region" description="Polar residues" evidence="2">
    <location>
        <begin position="490"/>
        <end position="505"/>
    </location>
</feature>
<organism evidence="3 4">
    <name type="scientific">Pocillopora damicornis</name>
    <name type="common">Cauliflower coral</name>
    <name type="synonym">Millepora damicornis</name>
    <dbReference type="NCBI Taxonomy" id="46731"/>
    <lineage>
        <taxon>Eukaryota</taxon>
        <taxon>Metazoa</taxon>
        <taxon>Cnidaria</taxon>
        <taxon>Anthozoa</taxon>
        <taxon>Hexacorallia</taxon>
        <taxon>Scleractinia</taxon>
        <taxon>Astrocoeniina</taxon>
        <taxon>Pocilloporidae</taxon>
        <taxon>Pocillopora</taxon>
    </lineage>
</organism>
<name>A0A3M6TMJ5_POCDA</name>
<dbReference type="OrthoDB" id="10543884at2759"/>
<dbReference type="EMBL" id="RCHS01003326">
    <property type="protein sequence ID" value="RMX42645.1"/>
    <property type="molecule type" value="Genomic_DNA"/>
</dbReference>
<proteinExistence type="predicted"/>
<evidence type="ECO:0000313" key="3">
    <source>
        <dbReference type="EMBL" id="RMX42645.1"/>
    </source>
</evidence>